<dbReference type="PANTHER" id="PTHR38886:SF1">
    <property type="entry name" value="NACHT-NTPASE AND P-LOOP NTPASES N-TERMINAL DOMAIN-CONTAINING PROTEIN"/>
    <property type="match status" value="1"/>
</dbReference>
<evidence type="ECO:0000313" key="2">
    <source>
        <dbReference type="Proteomes" id="UP000077266"/>
    </source>
</evidence>
<accession>A0A165NID3</accession>
<dbReference type="OrthoDB" id="2757361at2759"/>
<dbReference type="PANTHER" id="PTHR38886">
    <property type="entry name" value="SESA DOMAIN-CONTAINING PROTEIN"/>
    <property type="match status" value="1"/>
</dbReference>
<dbReference type="Proteomes" id="UP000077266">
    <property type="component" value="Unassembled WGS sequence"/>
</dbReference>
<evidence type="ECO:0008006" key="3">
    <source>
        <dbReference type="Google" id="ProtNLM"/>
    </source>
</evidence>
<reference evidence="1 2" key="1">
    <citation type="journal article" date="2016" name="Mol. Biol. Evol.">
        <title>Comparative Genomics of Early-Diverging Mushroom-Forming Fungi Provides Insights into the Origins of Lignocellulose Decay Capabilities.</title>
        <authorList>
            <person name="Nagy L.G."/>
            <person name="Riley R."/>
            <person name="Tritt A."/>
            <person name="Adam C."/>
            <person name="Daum C."/>
            <person name="Floudas D."/>
            <person name="Sun H."/>
            <person name="Yadav J.S."/>
            <person name="Pangilinan J."/>
            <person name="Larsson K.H."/>
            <person name="Matsuura K."/>
            <person name="Barry K."/>
            <person name="Labutti K."/>
            <person name="Kuo R."/>
            <person name="Ohm R.A."/>
            <person name="Bhattacharya S.S."/>
            <person name="Shirouzu T."/>
            <person name="Yoshinaga Y."/>
            <person name="Martin F.M."/>
            <person name="Grigoriev I.V."/>
            <person name="Hibbett D.S."/>
        </authorList>
    </citation>
    <scope>NUCLEOTIDE SEQUENCE [LARGE SCALE GENOMIC DNA]</scope>
    <source>
        <strain evidence="1 2">HHB12029</strain>
    </source>
</reference>
<dbReference type="InParanoid" id="A0A165NID3"/>
<proteinExistence type="predicted"/>
<sequence length="403" mass="45010">MSLVAFTFGSFGDIATLADLALKIGLALNDCAGTLTEFKALVVEIESFAASMLQIKESLSTRSSLSCALTLKIGDALDVCFDLLKLVQKRVDEFNSKTSKAVGRMVLRKYWAVVGWEILGGRDEVDKLRDRLAQQVGIVNALLTASNRREVQGFREQADENHRDVRTRLVTLEKRLSATTLAFQFFDATGCTRPAMSVSPEIFLRTSLSEALPDSPGWDKLSGVHFMHTSYEIEYTPAGHAKAAFHTGGLYQQSVVPVLGFNGPLYPAYGKIMIYVACAVRIEDGRLTEALISPAYALTAVLKSLGTRIETQYYMSPSASAALHGLMLHMHRDDPYELPFSYWKEDKIAQTFGHAFHPRELRYVPKDYDWSCPPDHYKVYKYLTTLQVLDDWDMDCKTAVSDV</sequence>
<organism evidence="1 2">
    <name type="scientific">Exidia glandulosa HHB12029</name>
    <dbReference type="NCBI Taxonomy" id="1314781"/>
    <lineage>
        <taxon>Eukaryota</taxon>
        <taxon>Fungi</taxon>
        <taxon>Dikarya</taxon>
        <taxon>Basidiomycota</taxon>
        <taxon>Agaricomycotina</taxon>
        <taxon>Agaricomycetes</taxon>
        <taxon>Auriculariales</taxon>
        <taxon>Exidiaceae</taxon>
        <taxon>Exidia</taxon>
    </lineage>
</organism>
<dbReference type="EMBL" id="KV425898">
    <property type="protein sequence ID" value="KZW00791.1"/>
    <property type="molecule type" value="Genomic_DNA"/>
</dbReference>
<evidence type="ECO:0000313" key="1">
    <source>
        <dbReference type="EMBL" id="KZW00791.1"/>
    </source>
</evidence>
<protein>
    <recommendedName>
        <fullName evidence="3">Fungal N-terminal domain-containing protein</fullName>
    </recommendedName>
</protein>
<name>A0A165NID3_EXIGL</name>
<dbReference type="AlphaFoldDB" id="A0A165NID3"/>
<gene>
    <name evidence="1" type="ORF">EXIGLDRAFT_122451</name>
</gene>
<keyword evidence="2" id="KW-1185">Reference proteome</keyword>